<dbReference type="InterPro" id="IPR013783">
    <property type="entry name" value="Ig-like_fold"/>
</dbReference>
<organism evidence="3 4">
    <name type="scientific">Dibothriocephalus latus</name>
    <name type="common">Fish tapeworm</name>
    <name type="synonym">Diphyllobothrium latum</name>
    <dbReference type="NCBI Taxonomy" id="60516"/>
    <lineage>
        <taxon>Eukaryota</taxon>
        <taxon>Metazoa</taxon>
        <taxon>Spiralia</taxon>
        <taxon>Lophotrochozoa</taxon>
        <taxon>Platyhelminthes</taxon>
        <taxon>Cestoda</taxon>
        <taxon>Eucestoda</taxon>
        <taxon>Diphyllobothriidea</taxon>
        <taxon>Diphyllobothriidae</taxon>
        <taxon>Dibothriocephalus</taxon>
    </lineage>
</organism>
<evidence type="ECO:0000256" key="1">
    <source>
        <dbReference type="SAM" id="Phobius"/>
    </source>
</evidence>
<feature type="chain" id="PRO_5018180043" description="Fibronectin type-III domain-containing protein" evidence="2">
    <location>
        <begin position="17"/>
        <end position="223"/>
    </location>
</feature>
<keyword evidence="4" id="KW-1185">Reference proteome</keyword>
<feature type="transmembrane region" description="Helical" evidence="1">
    <location>
        <begin position="189"/>
        <end position="209"/>
    </location>
</feature>
<reference evidence="3 4" key="1">
    <citation type="submission" date="2018-11" db="EMBL/GenBank/DDBJ databases">
        <authorList>
            <consortium name="Pathogen Informatics"/>
        </authorList>
    </citation>
    <scope>NUCLEOTIDE SEQUENCE [LARGE SCALE GENOMIC DNA]</scope>
</reference>
<keyword evidence="1" id="KW-1133">Transmembrane helix</keyword>
<evidence type="ECO:0000313" key="4">
    <source>
        <dbReference type="Proteomes" id="UP000281553"/>
    </source>
</evidence>
<keyword evidence="2" id="KW-0732">Signal</keyword>
<dbReference type="OrthoDB" id="10421299at2759"/>
<dbReference type="Gene3D" id="2.60.40.10">
    <property type="entry name" value="Immunoglobulins"/>
    <property type="match status" value="1"/>
</dbReference>
<keyword evidence="1" id="KW-0472">Membrane</keyword>
<feature type="signal peptide" evidence="2">
    <location>
        <begin position="1"/>
        <end position="16"/>
    </location>
</feature>
<evidence type="ECO:0000313" key="3">
    <source>
        <dbReference type="EMBL" id="VDN11152.1"/>
    </source>
</evidence>
<dbReference type="InterPro" id="IPR036116">
    <property type="entry name" value="FN3_sf"/>
</dbReference>
<sequence>MISQLSVLFLVLTAEAAPYINEGSGVANSVSATEIDVSWATGSNTGTVKANDVTAVLLGGGGIAAKQTVSGAATQCTLSGLTPGRYYSSRTQLSAAKYRTVDTDQVEEGIAPMRISCKRSPKWAEFSVDNLFCYREGVETAYENASSKESPATLVLGILCGIVGTACLVIVIMIFVLKKQQGNRSLDNNLANAYALLFNLFVPSLDMAYPFNPYEYRSCKTES</sequence>
<protein>
    <recommendedName>
        <fullName evidence="5">Fibronectin type-III domain-containing protein</fullName>
    </recommendedName>
</protein>
<keyword evidence="1" id="KW-0812">Transmembrane</keyword>
<name>A0A3P7NRP0_DIBLA</name>
<evidence type="ECO:0008006" key="5">
    <source>
        <dbReference type="Google" id="ProtNLM"/>
    </source>
</evidence>
<dbReference type="SUPFAM" id="SSF49265">
    <property type="entry name" value="Fibronectin type III"/>
    <property type="match status" value="1"/>
</dbReference>
<accession>A0A3P7NRP0</accession>
<gene>
    <name evidence="3" type="ORF">DILT_LOCUS6983</name>
</gene>
<dbReference type="Proteomes" id="UP000281553">
    <property type="component" value="Unassembled WGS sequence"/>
</dbReference>
<dbReference type="AlphaFoldDB" id="A0A3P7NRP0"/>
<evidence type="ECO:0000256" key="2">
    <source>
        <dbReference type="SAM" id="SignalP"/>
    </source>
</evidence>
<dbReference type="EMBL" id="UYRU01050839">
    <property type="protein sequence ID" value="VDN11152.1"/>
    <property type="molecule type" value="Genomic_DNA"/>
</dbReference>
<proteinExistence type="predicted"/>
<feature type="transmembrane region" description="Helical" evidence="1">
    <location>
        <begin position="154"/>
        <end position="177"/>
    </location>
</feature>